<evidence type="ECO:0000256" key="3">
    <source>
        <dbReference type="ARBA" id="ARBA00023163"/>
    </source>
</evidence>
<feature type="domain" description="HTH araC/xylS-type" evidence="5">
    <location>
        <begin position="449"/>
        <end position="557"/>
    </location>
</feature>
<dbReference type="EMBL" id="JAERQJ010000003">
    <property type="protein sequence ID" value="MBL0683576.1"/>
    <property type="molecule type" value="Genomic_DNA"/>
</dbReference>
<dbReference type="GO" id="GO:0043565">
    <property type="term" value="F:sequence-specific DNA binding"/>
    <property type="evidence" value="ECO:0007669"/>
    <property type="project" value="InterPro"/>
</dbReference>
<comment type="caution">
    <text evidence="6">The sequence shown here is derived from an EMBL/GenBank/DDBJ whole genome shotgun (WGS) entry which is preliminary data.</text>
</comment>
<feature type="transmembrane region" description="Helical" evidence="4">
    <location>
        <begin position="383"/>
        <end position="401"/>
    </location>
</feature>
<evidence type="ECO:0000256" key="2">
    <source>
        <dbReference type="ARBA" id="ARBA00023125"/>
    </source>
</evidence>
<dbReference type="RefSeq" id="WP_201918697.1">
    <property type="nucleotide sequence ID" value="NZ_BAABAX010000005.1"/>
</dbReference>
<keyword evidence="1" id="KW-0805">Transcription regulation</keyword>
<dbReference type="PANTHER" id="PTHR43280">
    <property type="entry name" value="ARAC-FAMILY TRANSCRIPTIONAL REGULATOR"/>
    <property type="match status" value="1"/>
</dbReference>
<reference evidence="6" key="1">
    <citation type="submission" date="2021-01" db="EMBL/GenBank/DDBJ databases">
        <authorList>
            <person name="Zhong Y.L."/>
        </authorList>
    </citation>
    <scope>NUCLEOTIDE SEQUENCE</scope>
    <source>
        <strain evidence="6">KCTC 23302</strain>
    </source>
</reference>
<keyword evidence="4" id="KW-0812">Transmembrane</keyword>
<dbReference type="SMART" id="SM00028">
    <property type="entry name" value="TPR"/>
    <property type="match status" value="3"/>
</dbReference>
<proteinExistence type="predicted"/>
<dbReference type="Pfam" id="PF12833">
    <property type="entry name" value="HTH_18"/>
    <property type="match status" value="1"/>
</dbReference>
<evidence type="ECO:0000313" key="7">
    <source>
        <dbReference type="Proteomes" id="UP000651057"/>
    </source>
</evidence>
<dbReference type="PROSITE" id="PS01124">
    <property type="entry name" value="HTH_ARAC_FAMILY_2"/>
    <property type="match status" value="1"/>
</dbReference>
<keyword evidence="2" id="KW-0238">DNA-binding</keyword>
<evidence type="ECO:0000256" key="4">
    <source>
        <dbReference type="SAM" id="Phobius"/>
    </source>
</evidence>
<dbReference type="GO" id="GO:0003700">
    <property type="term" value="F:DNA-binding transcription factor activity"/>
    <property type="evidence" value="ECO:0007669"/>
    <property type="project" value="InterPro"/>
</dbReference>
<dbReference type="InterPro" id="IPR018060">
    <property type="entry name" value="HTH_AraC"/>
</dbReference>
<evidence type="ECO:0000256" key="1">
    <source>
        <dbReference type="ARBA" id="ARBA00023015"/>
    </source>
</evidence>
<dbReference type="AlphaFoldDB" id="A0A937DB93"/>
<dbReference type="PANTHER" id="PTHR43280:SF2">
    <property type="entry name" value="HTH-TYPE TRANSCRIPTIONAL REGULATOR EXSA"/>
    <property type="match status" value="1"/>
</dbReference>
<keyword evidence="3" id="KW-0804">Transcription</keyword>
<dbReference type="InterPro" id="IPR011990">
    <property type="entry name" value="TPR-like_helical_dom_sf"/>
</dbReference>
<protein>
    <submittedName>
        <fullName evidence="6">Helix-turn-helix domain-containing protein</fullName>
    </submittedName>
</protein>
<dbReference type="Proteomes" id="UP000651057">
    <property type="component" value="Unassembled WGS sequence"/>
</dbReference>
<dbReference type="SUPFAM" id="SSF46689">
    <property type="entry name" value="Homeodomain-like"/>
    <property type="match status" value="1"/>
</dbReference>
<dbReference type="InterPro" id="IPR009057">
    <property type="entry name" value="Homeodomain-like_sf"/>
</dbReference>
<dbReference type="Gene3D" id="1.25.40.10">
    <property type="entry name" value="Tetratricopeptide repeat domain"/>
    <property type="match status" value="2"/>
</dbReference>
<evidence type="ECO:0000259" key="5">
    <source>
        <dbReference type="PROSITE" id="PS01124"/>
    </source>
</evidence>
<dbReference type="Gene3D" id="1.10.10.60">
    <property type="entry name" value="Homeodomain-like"/>
    <property type="match status" value="2"/>
</dbReference>
<keyword evidence="4" id="KW-1133">Transmembrane helix</keyword>
<gene>
    <name evidence="6" type="ORF">JJQ60_08615</name>
</gene>
<evidence type="ECO:0000313" key="6">
    <source>
        <dbReference type="EMBL" id="MBL0683576.1"/>
    </source>
</evidence>
<name>A0A937DB93_9FLAO</name>
<keyword evidence="7" id="KW-1185">Reference proteome</keyword>
<dbReference type="SUPFAM" id="SSF48452">
    <property type="entry name" value="TPR-like"/>
    <property type="match status" value="2"/>
</dbReference>
<keyword evidence="4" id="KW-0472">Membrane</keyword>
<sequence>MRIFICHFFLFSCLFIKAEIIQKHKDSLDNKSYEELQELYFINQKKIDLAKKYASYFVEKGKRDRNKIKIADGYHLHFMISTPEIAMKYVDSIIELTKNENHFNYPSRGYLNKGVLLQNSKNLNKAFEYYLKAKRHAEDNNNNIHLVAATLNIAQLKMVIGKEKEALKVFKSNYDFLKEKGSNGKFFRPYIGTLIGLSYLYNQQKQPDSSRIYVDEGLEKISNNKEKHGYSALLLHSGISDYHNNNFQRAIDSLEKILSTSWQLEHSLNLAETNLYLAKAYQKINEHEISLKHLKKVNDIIDSTNYTPNTREAFEMLLTKYKKDNDVREQLRVLEKMIFLDSIANSKNNKLNIDMYQKYDTKKLRDEKNILLNGLKKQQNNNWIISILLIITTLGFAYFLYQNYSKRIYYKKRFDLLMQKIDSEPNSTVKNKNITKYTNTIDLPEEVIEEILEKVEAFEQKKKFIDNNITLAKLAKKINTNSTYLSKVINHYKGQNFANYLNDLRIDYAIDQIKNNDNFRKYTIKSIGEEVGFNNVQSFSKAFLKRTGIKPSYFIKQIENQSSRVV</sequence>
<dbReference type="SMART" id="SM00342">
    <property type="entry name" value="HTH_ARAC"/>
    <property type="match status" value="1"/>
</dbReference>
<dbReference type="InterPro" id="IPR019734">
    <property type="entry name" value="TPR_rpt"/>
</dbReference>
<accession>A0A937DB93</accession>
<organism evidence="6 7">
    <name type="scientific">Aquimarina mytili</name>
    <dbReference type="NCBI Taxonomy" id="874423"/>
    <lineage>
        <taxon>Bacteria</taxon>
        <taxon>Pseudomonadati</taxon>
        <taxon>Bacteroidota</taxon>
        <taxon>Flavobacteriia</taxon>
        <taxon>Flavobacteriales</taxon>
        <taxon>Flavobacteriaceae</taxon>
        <taxon>Aquimarina</taxon>
    </lineage>
</organism>